<name>A0A0K2UFB2_LEPSM</name>
<organism evidence="1">
    <name type="scientific">Lepeophtheirus salmonis</name>
    <name type="common">Salmon louse</name>
    <name type="synonym">Caligus salmonis</name>
    <dbReference type="NCBI Taxonomy" id="72036"/>
    <lineage>
        <taxon>Eukaryota</taxon>
        <taxon>Metazoa</taxon>
        <taxon>Ecdysozoa</taxon>
        <taxon>Arthropoda</taxon>
        <taxon>Crustacea</taxon>
        <taxon>Multicrustacea</taxon>
        <taxon>Hexanauplia</taxon>
        <taxon>Copepoda</taxon>
        <taxon>Siphonostomatoida</taxon>
        <taxon>Caligidae</taxon>
        <taxon>Lepeophtheirus</taxon>
    </lineage>
</organism>
<protein>
    <submittedName>
        <fullName evidence="1">Uncharacterized protein</fullName>
    </submittedName>
</protein>
<sequence length="106" mass="11986">MEILGSSLIFSWSSSRKVFGRRSICLLPCWCSHPSRLLELFCDFVDGGRGQHEKVDDLFGCTTSTEDDNDHCTSTVVLGGHSQHFVNYSPVSSTYYLNFFKIRVVL</sequence>
<reference evidence="1" key="1">
    <citation type="submission" date="2014-05" db="EMBL/GenBank/DDBJ databases">
        <authorList>
            <person name="Chronopoulou M."/>
        </authorList>
    </citation>
    <scope>NUCLEOTIDE SEQUENCE</scope>
    <source>
        <tissue evidence="1">Whole organism</tissue>
    </source>
</reference>
<dbReference type="EMBL" id="HACA01019414">
    <property type="protein sequence ID" value="CDW36775.1"/>
    <property type="molecule type" value="Transcribed_RNA"/>
</dbReference>
<dbReference type="AlphaFoldDB" id="A0A0K2UFB2"/>
<evidence type="ECO:0000313" key="1">
    <source>
        <dbReference type="EMBL" id="CDW36775.1"/>
    </source>
</evidence>
<proteinExistence type="predicted"/>
<accession>A0A0K2UFB2</accession>